<evidence type="ECO:0000313" key="3">
    <source>
        <dbReference type="Proteomes" id="UP001499882"/>
    </source>
</evidence>
<sequence length="54" mass="5939">MPVRSISVLTGLDFSHLRPWDPLDELAPEAAPLDEPVRLPAPVSDRGTYADLQL</sequence>
<dbReference type="Proteomes" id="UP001499882">
    <property type="component" value="Unassembled WGS sequence"/>
</dbReference>
<comment type="caution">
    <text evidence="2">The sequence shown here is derived from an EMBL/GenBank/DDBJ whole genome shotgun (WGS) entry which is preliminary data.</text>
</comment>
<evidence type="ECO:0000313" key="2">
    <source>
        <dbReference type="EMBL" id="GAA4731045.1"/>
    </source>
</evidence>
<name>A0ABP8YIF7_9ACTN</name>
<evidence type="ECO:0000256" key="1">
    <source>
        <dbReference type="SAM" id="MobiDB-lite"/>
    </source>
</evidence>
<gene>
    <name evidence="2" type="ORF">GCM10023350_12970</name>
</gene>
<keyword evidence="3" id="KW-1185">Reference proteome</keyword>
<organism evidence="2 3">
    <name type="scientific">Nocardioides endophyticus</name>
    <dbReference type="NCBI Taxonomy" id="1353775"/>
    <lineage>
        <taxon>Bacteria</taxon>
        <taxon>Bacillati</taxon>
        <taxon>Actinomycetota</taxon>
        <taxon>Actinomycetes</taxon>
        <taxon>Propionibacteriales</taxon>
        <taxon>Nocardioidaceae</taxon>
        <taxon>Nocardioides</taxon>
    </lineage>
</organism>
<dbReference type="EMBL" id="BAABKN010000009">
    <property type="protein sequence ID" value="GAA4731045.1"/>
    <property type="molecule type" value="Genomic_DNA"/>
</dbReference>
<reference evidence="3" key="1">
    <citation type="journal article" date="2019" name="Int. J. Syst. Evol. Microbiol.">
        <title>The Global Catalogue of Microorganisms (GCM) 10K type strain sequencing project: providing services to taxonomists for standard genome sequencing and annotation.</title>
        <authorList>
            <consortium name="The Broad Institute Genomics Platform"/>
            <consortium name="The Broad Institute Genome Sequencing Center for Infectious Disease"/>
            <person name="Wu L."/>
            <person name="Ma J."/>
        </authorList>
    </citation>
    <scope>NUCLEOTIDE SEQUENCE [LARGE SCALE GENOMIC DNA]</scope>
    <source>
        <strain evidence="3">JCM 18532</strain>
    </source>
</reference>
<proteinExistence type="predicted"/>
<feature type="region of interest" description="Disordered" evidence="1">
    <location>
        <begin position="29"/>
        <end position="54"/>
    </location>
</feature>
<protein>
    <submittedName>
        <fullName evidence="2">Uncharacterized protein</fullName>
    </submittedName>
</protein>
<accession>A0ABP8YIF7</accession>